<feature type="domain" description="RanBP2-type" evidence="9">
    <location>
        <begin position="1"/>
        <end position="30"/>
    </location>
</feature>
<keyword evidence="4 7" id="KW-0863">Zinc-finger</keyword>
<dbReference type="InterPro" id="IPR009091">
    <property type="entry name" value="RCC1/BLIP-II"/>
</dbReference>
<feature type="repeat" description="RCC1" evidence="6">
    <location>
        <begin position="362"/>
        <end position="414"/>
    </location>
</feature>
<dbReference type="InterPro" id="IPR001876">
    <property type="entry name" value="Znf_RanBP2"/>
</dbReference>
<evidence type="ECO:0000256" key="6">
    <source>
        <dbReference type="PROSITE-ProRule" id="PRU00235"/>
    </source>
</evidence>
<dbReference type="PROSITE" id="PS00626">
    <property type="entry name" value="RCC1_2"/>
    <property type="match status" value="1"/>
</dbReference>
<dbReference type="KEGG" id="bmic:BmR1_04g05271"/>
<evidence type="ECO:0000256" key="3">
    <source>
        <dbReference type="ARBA" id="ARBA00022737"/>
    </source>
</evidence>
<dbReference type="GO" id="GO:0005085">
    <property type="term" value="F:guanyl-nucleotide exchange factor activity"/>
    <property type="evidence" value="ECO:0007669"/>
    <property type="project" value="TreeGrafter"/>
</dbReference>
<reference evidence="10 11" key="1">
    <citation type="journal article" date="2012" name="Nucleic Acids Res.">
        <title>Sequencing of the smallest Apicomplexan genome from the human pathogen Babesia microti.</title>
        <authorList>
            <person name="Cornillot E."/>
            <person name="Hadj-Kaddour K."/>
            <person name="Dassouli A."/>
            <person name="Noel B."/>
            <person name="Ranwez V."/>
            <person name="Vacherie B."/>
            <person name="Augagneur Y."/>
            <person name="Bres V."/>
            <person name="Duclos A."/>
            <person name="Randazzo S."/>
            <person name="Carcy B."/>
            <person name="Debierre-Grockiego F."/>
            <person name="Delbecq S."/>
            <person name="Moubri-Menage K."/>
            <person name="Shams-Eldin H."/>
            <person name="Usmani-Brown S."/>
            <person name="Bringaud F."/>
            <person name="Wincker P."/>
            <person name="Vivares C.P."/>
            <person name="Schwarz R.T."/>
            <person name="Schetters T.P."/>
            <person name="Krause P.J."/>
            <person name="Gorenflot A."/>
            <person name="Berry V."/>
            <person name="Barbe V."/>
            <person name="Ben Mamoun C."/>
        </authorList>
    </citation>
    <scope>NUCLEOTIDE SEQUENCE [LARGE SCALE GENOMIC DNA]</scope>
    <source>
        <strain evidence="10 11">RI</strain>
    </source>
</reference>
<dbReference type="VEuPathDB" id="PiroplasmaDB:BmR1_04g05271"/>
<dbReference type="AlphaFoldDB" id="A0A1N6LXE0"/>
<dbReference type="GO" id="GO:0008270">
    <property type="term" value="F:zinc ion binding"/>
    <property type="evidence" value="ECO:0007669"/>
    <property type="project" value="UniProtKB-KW"/>
</dbReference>
<dbReference type="PROSITE" id="PS50012">
    <property type="entry name" value="RCC1_3"/>
    <property type="match status" value="4"/>
</dbReference>
<reference evidence="10 11" key="3">
    <citation type="journal article" date="2016" name="Sci. Rep.">
        <title>Genome-wide diversity and gene expression profiling of Babesia microti isolates identify polymorphic genes that mediate host-pathogen interactions.</title>
        <authorList>
            <person name="Silva J.C."/>
            <person name="Cornillot E."/>
            <person name="McCracken C."/>
            <person name="Usmani-Brown S."/>
            <person name="Dwivedi A."/>
            <person name="Ifeonu O.O."/>
            <person name="Crabtree J."/>
            <person name="Gotia H.T."/>
            <person name="Virji A.Z."/>
            <person name="Reynes C."/>
            <person name="Colinge J."/>
            <person name="Kumar V."/>
            <person name="Lawres L."/>
            <person name="Pazzi J.E."/>
            <person name="Pablo J.V."/>
            <person name="Hung C."/>
            <person name="Brancato J."/>
            <person name="Kumari P."/>
            <person name="Orvis J."/>
            <person name="Tretina K."/>
            <person name="Chibucos M."/>
            <person name="Ott S."/>
            <person name="Sadzewicz L."/>
            <person name="Sengamalay N."/>
            <person name="Shetty A.C."/>
            <person name="Su Q."/>
            <person name="Tallon L."/>
            <person name="Fraser C.M."/>
            <person name="Frutos R."/>
            <person name="Molina D.M."/>
            <person name="Krause P.J."/>
            <person name="Ben Mamoun C."/>
        </authorList>
    </citation>
    <scope>NUCLEOTIDE SEQUENCE [LARGE SCALE GENOMIC DNA]</scope>
    <source>
        <strain evidence="10 11">RI</strain>
    </source>
</reference>
<dbReference type="PANTHER" id="PTHR45982:SF1">
    <property type="entry name" value="REGULATOR OF CHROMOSOME CONDENSATION"/>
    <property type="match status" value="1"/>
</dbReference>
<dbReference type="GeneID" id="24425699"/>
<evidence type="ECO:0000256" key="4">
    <source>
        <dbReference type="ARBA" id="ARBA00022771"/>
    </source>
</evidence>
<evidence type="ECO:0000259" key="9">
    <source>
        <dbReference type="PROSITE" id="PS50199"/>
    </source>
</evidence>
<dbReference type="PROSITE" id="PS01358">
    <property type="entry name" value="ZF_RANBP2_1"/>
    <property type="match status" value="1"/>
</dbReference>
<gene>
    <name evidence="10" type="ORF">BmR1_04g05271</name>
</gene>
<sequence length="534" mass="57918">MEESWSCPTCLVTNSCADEVCACCCTKRAEGFKTFVPIKKESNVKGVKKERVEPASPTDNKKSAAGRNNVKVKREGANISNIETTVAKNFSGCFLYICGSSEMDQIPLTSRDEVAVRTSGGVTNYTDTYEAKLPNPIVYFRKKPIKKVACGALHTAVLLEDGTVYTFGCNDLGALGRNVSVIDKAGMSDETEAMPIKMNDKIIDITCGDNHTCLLTASGDVYLTGSFKDTSGPIGFPDFTSEDTKILDKVTLPMKVVFDKNKKVTITNISSGENHVVCLNSNTGELYVFGSNEYGQLLQPITDETSNLSSEKLHEIKGKKLYPKLIDLKILGLRGSTRSQEAEKIAKVFTGYATTFFVTNKQRIFGCGRNAQGEVGVGNPMTFIDKPKELTSFNGKSILDIKGGQFFSMALEKGGAVYTWGKTCFSGHSIKAKKIMTPKRLNICGKLGAVCIFVGSDYSFAKMSNNNVYAWGSGQNYVLGNGQDIEFQQKPVLVDLGKLGTVTSISGGAQHTVFHVIPEAQEHGTSGSKKRKTS</sequence>
<dbReference type="Pfam" id="PF25390">
    <property type="entry name" value="WD40_RLD"/>
    <property type="match status" value="1"/>
</dbReference>
<keyword evidence="2" id="KW-0479">Metal-binding</keyword>
<dbReference type="SUPFAM" id="SSF50985">
    <property type="entry name" value="RCC1/BLIP-II"/>
    <property type="match status" value="1"/>
</dbReference>
<evidence type="ECO:0000256" key="1">
    <source>
        <dbReference type="ARBA" id="ARBA00022658"/>
    </source>
</evidence>
<dbReference type="Gene3D" id="2.130.10.30">
    <property type="entry name" value="Regulator of chromosome condensation 1/beta-lactamase-inhibitor protein II"/>
    <property type="match status" value="1"/>
</dbReference>
<dbReference type="OrthoDB" id="61110at2759"/>
<keyword evidence="11" id="KW-1185">Reference proteome</keyword>
<feature type="repeat" description="RCC1" evidence="6">
    <location>
        <begin position="162"/>
        <end position="218"/>
    </location>
</feature>
<accession>A0A1N6LXE0</accession>
<reference evidence="10 11" key="2">
    <citation type="journal article" date="2013" name="PLoS ONE">
        <title>Whole genome mapping and re-organization of the nuclear and mitochondrial genomes of Babesia microti isolates.</title>
        <authorList>
            <person name="Cornillot E."/>
            <person name="Dassouli A."/>
            <person name="Garg A."/>
            <person name="Pachikara N."/>
            <person name="Randazzo S."/>
            <person name="Depoix D."/>
            <person name="Carcy B."/>
            <person name="Delbecq S."/>
            <person name="Frutos R."/>
            <person name="Silva J.C."/>
            <person name="Sutton R."/>
            <person name="Krause P.J."/>
            <person name="Mamoun C.B."/>
        </authorList>
    </citation>
    <scope>NUCLEOTIDE SEQUENCE [LARGE SCALE GENOMIC DNA]</scope>
    <source>
        <strain evidence="10 11">RI</strain>
    </source>
</reference>
<feature type="repeat" description="RCC1" evidence="6">
    <location>
        <begin position="466"/>
        <end position="518"/>
    </location>
</feature>
<dbReference type="PANTHER" id="PTHR45982">
    <property type="entry name" value="REGULATOR OF CHROMOSOME CONDENSATION"/>
    <property type="match status" value="1"/>
</dbReference>
<dbReference type="InterPro" id="IPR000408">
    <property type="entry name" value="Reg_chr_condens"/>
</dbReference>
<keyword evidence="1" id="KW-0344">Guanine-nucleotide releasing factor</keyword>
<dbReference type="EMBL" id="LN871599">
    <property type="protein sequence ID" value="SIO73534.1"/>
    <property type="molecule type" value="Genomic_DNA"/>
</dbReference>
<protein>
    <submittedName>
        <fullName evidence="10">Regulator of chromosome condensation (RCC1) repeat</fullName>
    </submittedName>
</protein>
<keyword evidence="5" id="KW-0862">Zinc</keyword>
<feature type="region of interest" description="Disordered" evidence="8">
    <location>
        <begin position="46"/>
        <end position="70"/>
    </location>
</feature>
<keyword evidence="3" id="KW-0677">Repeat</keyword>
<dbReference type="Proteomes" id="UP000002899">
    <property type="component" value="Chromosome IV"/>
</dbReference>
<proteinExistence type="predicted"/>
<evidence type="ECO:0000256" key="7">
    <source>
        <dbReference type="PROSITE-ProRule" id="PRU00322"/>
    </source>
</evidence>
<evidence type="ECO:0000256" key="2">
    <source>
        <dbReference type="ARBA" id="ARBA00022723"/>
    </source>
</evidence>
<dbReference type="RefSeq" id="XP_021337626.1">
    <property type="nucleotide sequence ID" value="XM_021482370.1"/>
</dbReference>
<dbReference type="GO" id="GO:0005737">
    <property type="term" value="C:cytoplasm"/>
    <property type="evidence" value="ECO:0007669"/>
    <property type="project" value="TreeGrafter"/>
</dbReference>
<dbReference type="PRINTS" id="PR00633">
    <property type="entry name" value="RCCNDNSATION"/>
</dbReference>
<dbReference type="InterPro" id="IPR051553">
    <property type="entry name" value="Ran_GTPase-activating"/>
</dbReference>
<dbReference type="InterPro" id="IPR058923">
    <property type="entry name" value="RCC1-like_dom"/>
</dbReference>
<organism evidence="10 11">
    <name type="scientific">Babesia microti (strain RI)</name>
    <dbReference type="NCBI Taxonomy" id="1133968"/>
    <lineage>
        <taxon>Eukaryota</taxon>
        <taxon>Sar</taxon>
        <taxon>Alveolata</taxon>
        <taxon>Apicomplexa</taxon>
        <taxon>Aconoidasida</taxon>
        <taxon>Piroplasmida</taxon>
        <taxon>Babesiidae</taxon>
        <taxon>Babesia</taxon>
    </lineage>
</organism>
<name>A0A1N6LXE0_BABMR</name>
<evidence type="ECO:0000313" key="11">
    <source>
        <dbReference type="Proteomes" id="UP000002899"/>
    </source>
</evidence>
<dbReference type="PROSITE" id="PS50199">
    <property type="entry name" value="ZF_RANBP2_2"/>
    <property type="match status" value="1"/>
</dbReference>
<evidence type="ECO:0000256" key="5">
    <source>
        <dbReference type="ARBA" id="ARBA00022833"/>
    </source>
</evidence>
<feature type="repeat" description="RCC1" evidence="6">
    <location>
        <begin position="219"/>
        <end position="282"/>
    </location>
</feature>
<evidence type="ECO:0000313" key="10">
    <source>
        <dbReference type="EMBL" id="SIO73534.1"/>
    </source>
</evidence>
<evidence type="ECO:0000256" key="8">
    <source>
        <dbReference type="SAM" id="MobiDB-lite"/>
    </source>
</evidence>